<comment type="catalytic activity">
    <reaction evidence="9">
        <text>(1S,2R)-1-C-(indol-3-yl)glycerol 3-phosphate + L-serine = D-glyceraldehyde 3-phosphate + L-tryptophan + H2O</text>
        <dbReference type="Rhea" id="RHEA:10532"/>
        <dbReference type="ChEBI" id="CHEBI:15377"/>
        <dbReference type="ChEBI" id="CHEBI:33384"/>
        <dbReference type="ChEBI" id="CHEBI:57912"/>
        <dbReference type="ChEBI" id="CHEBI:58866"/>
        <dbReference type="ChEBI" id="CHEBI:59776"/>
        <dbReference type="EC" id="4.2.1.20"/>
    </reaction>
</comment>
<dbReference type="AlphaFoldDB" id="A0AA48M0H4"/>
<dbReference type="PANTHER" id="PTHR43406:SF1">
    <property type="entry name" value="TRYPTOPHAN SYNTHASE ALPHA CHAIN, CHLOROPLASTIC"/>
    <property type="match status" value="1"/>
</dbReference>
<sequence length="292" mass="30286">MSTRIDARFDALKTQGRAALVTFVMAGDPDPETSLNIIKALPAAGADVIEVGMPFTDPMADGPAIQAAGLRALRAGMTLRKTIKLVADFRAGDNETPIVLMGYYNPIYVYGVDKFLTDAKAAGVDGLIVVDLPPEEDQELCIPARDAGLNFIRLATPTTDDRRLPKVLENTSGFVYYVSLTGITGAALADYAGVSAAVKRIKGHTDLPIAVGFGVKNADNAAEIARNADGVVVGSALVEALKGSLGPDNKAGATTVESVKSLVASLSAGVHGARDGAANGGGAFSWLTRLWA</sequence>
<dbReference type="Pfam" id="PF00290">
    <property type="entry name" value="Trp_syntA"/>
    <property type="match status" value="1"/>
</dbReference>
<keyword evidence="5" id="KW-0028">Amino-acid biosynthesis</keyword>
<comment type="subunit">
    <text evidence="3">Tetramer of two alpha and two beta chains.</text>
</comment>
<dbReference type="EC" id="4.2.1.20" evidence="4"/>
<reference evidence="10" key="1">
    <citation type="submission" date="2023-07" db="EMBL/GenBank/DDBJ databases">
        <authorList>
            <person name="Pelsma A.J. K."/>
        </authorList>
    </citation>
    <scope>NUCLEOTIDE SEQUENCE</scope>
</reference>
<evidence type="ECO:0000256" key="5">
    <source>
        <dbReference type="ARBA" id="ARBA00022605"/>
    </source>
</evidence>
<dbReference type="InterPro" id="IPR002028">
    <property type="entry name" value="Trp_synthase_suA"/>
</dbReference>
<evidence type="ECO:0000256" key="2">
    <source>
        <dbReference type="ARBA" id="ARBA00004733"/>
    </source>
</evidence>
<dbReference type="GO" id="GO:0005829">
    <property type="term" value="C:cytosol"/>
    <property type="evidence" value="ECO:0007669"/>
    <property type="project" value="TreeGrafter"/>
</dbReference>
<dbReference type="GO" id="GO:0004834">
    <property type="term" value="F:tryptophan synthase activity"/>
    <property type="evidence" value="ECO:0007669"/>
    <property type="project" value="UniProtKB-EC"/>
</dbReference>
<dbReference type="InterPro" id="IPR011060">
    <property type="entry name" value="RibuloseP-bd_barrel"/>
</dbReference>
<dbReference type="HAMAP" id="MF_00131">
    <property type="entry name" value="Trp_synth_alpha"/>
    <property type="match status" value="1"/>
</dbReference>
<evidence type="ECO:0000256" key="9">
    <source>
        <dbReference type="ARBA" id="ARBA00049047"/>
    </source>
</evidence>
<dbReference type="PANTHER" id="PTHR43406">
    <property type="entry name" value="TRYPTOPHAN SYNTHASE, ALPHA CHAIN"/>
    <property type="match status" value="1"/>
</dbReference>
<evidence type="ECO:0000256" key="3">
    <source>
        <dbReference type="ARBA" id="ARBA00011270"/>
    </source>
</evidence>
<accession>A0AA48M0H4</accession>
<dbReference type="InterPro" id="IPR018204">
    <property type="entry name" value="Trp_synthase_alpha_AS"/>
</dbReference>
<protein>
    <recommendedName>
        <fullName evidence="4">tryptophan synthase</fullName>
        <ecNumber evidence="4">4.2.1.20</ecNumber>
    </recommendedName>
</protein>
<keyword evidence="6" id="KW-0822">Tryptophan biosynthesis</keyword>
<keyword evidence="8 10" id="KW-0456">Lyase</keyword>
<evidence type="ECO:0000256" key="4">
    <source>
        <dbReference type="ARBA" id="ARBA00012043"/>
    </source>
</evidence>
<keyword evidence="7" id="KW-0057">Aromatic amino acid biosynthesis</keyword>
<comment type="pathway">
    <text evidence="2">Amino-acid biosynthesis; L-tryptophan biosynthesis; L-tryptophan from chorismate: step 5/5.</text>
</comment>
<evidence type="ECO:0000256" key="6">
    <source>
        <dbReference type="ARBA" id="ARBA00022822"/>
    </source>
</evidence>
<evidence type="ECO:0000256" key="8">
    <source>
        <dbReference type="ARBA" id="ARBA00023239"/>
    </source>
</evidence>
<dbReference type="InterPro" id="IPR013785">
    <property type="entry name" value="Aldolase_TIM"/>
</dbReference>
<dbReference type="FunFam" id="3.20.20.70:FF:000037">
    <property type="entry name" value="Tryptophan synthase alpha chain"/>
    <property type="match status" value="1"/>
</dbReference>
<proteinExistence type="inferred from homology"/>
<organism evidence="10">
    <name type="scientific">freshwater sediment metagenome</name>
    <dbReference type="NCBI Taxonomy" id="556182"/>
    <lineage>
        <taxon>unclassified sequences</taxon>
        <taxon>metagenomes</taxon>
        <taxon>ecological metagenomes</taxon>
    </lineage>
</organism>
<comment type="function">
    <text evidence="1">The alpha subunit is responsible for the aldol cleavage of indoleglycerol phosphate to indole and glyceraldehyde 3-phosphate.</text>
</comment>
<evidence type="ECO:0000313" key="10">
    <source>
        <dbReference type="EMBL" id="CAJ0874483.1"/>
    </source>
</evidence>
<dbReference type="CDD" id="cd04724">
    <property type="entry name" value="Tryptophan_synthase_alpha"/>
    <property type="match status" value="1"/>
</dbReference>
<evidence type="ECO:0000256" key="7">
    <source>
        <dbReference type="ARBA" id="ARBA00023141"/>
    </source>
</evidence>
<gene>
    <name evidence="10" type="primary">trpA</name>
    <name evidence="10" type="ORF">AMST5_02606</name>
</gene>
<evidence type="ECO:0000256" key="1">
    <source>
        <dbReference type="ARBA" id="ARBA00003365"/>
    </source>
</evidence>
<dbReference type="SUPFAM" id="SSF51366">
    <property type="entry name" value="Ribulose-phoshate binding barrel"/>
    <property type="match status" value="1"/>
</dbReference>
<dbReference type="NCBIfam" id="TIGR00262">
    <property type="entry name" value="trpA"/>
    <property type="match status" value="1"/>
</dbReference>
<dbReference type="Gene3D" id="3.20.20.70">
    <property type="entry name" value="Aldolase class I"/>
    <property type="match status" value="1"/>
</dbReference>
<dbReference type="EMBL" id="OY288114">
    <property type="protein sequence ID" value="CAJ0874483.1"/>
    <property type="molecule type" value="Genomic_DNA"/>
</dbReference>
<name>A0AA48M0H4_9ZZZZ</name>
<dbReference type="PROSITE" id="PS00167">
    <property type="entry name" value="TRP_SYNTHASE_ALPHA"/>
    <property type="match status" value="1"/>
</dbReference>